<feature type="compositionally biased region" description="Basic and acidic residues" evidence="1">
    <location>
        <begin position="62"/>
        <end position="73"/>
    </location>
</feature>
<name>A0A8S1TUI6_PAROT</name>
<sequence>MQTYYKLAFQTLKNFCDLKIISELEKTYMKEYILNQNVHPDVELNLDQISKFILQKLGKIRQSEKKKQNKHDSLISIEEETDEDDLR</sequence>
<keyword evidence="3" id="KW-1185">Reference proteome</keyword>
<dbReference type="AlphaFoldDB" id="A0A8S1TUI6"/>
<feature type="compositionally biased region" description="Acidic residues" evidence="1">
    <location>
        <begin position="77"/>
        <end position="87"/>
    </location>
</feature>
<dbReference type="OMA" id="QTLKNFC"/>
<evidence type="ECO:0000313" key="3">
    <source>
        <dbReference type="Proteomes" id="UP000683925"/>
    </source>
</evidence>
<reference evidence="2" key="1">
    <citation type="submission" date="2021-01" db="EMBL/GenBank/DDBJ databases">
        <authorList>
            <consortium name="Genoscope - CEA"/>
            <person name="William W."/>
        </authorList>
    </citation>
    <scope>NUCLEOTIDE SEQUENCE</scope>
</reference>
<evidence type="ECO:0000313" key="2">
    <source>
        <dbReference type="EMBL" id="CAD8154669.1"/>
    </source>
</evidence>
<feature type="region of interest" description="Disordered" evidence="1">
    <location>
        <begin position="62"/>
        <end position="87"/>
    </location>
</feature>
<organism evidence="2 3">
    <name type="scientific">Paramecium octaurelia</name>
    <dbReference type="NCBI Taxonomy" id="43137"/>
    <lineage>
        <taxon>Eukaryota</taxon>
        <taxon>Sar</taxon>
        <taxon>Alveolata</taxon>
        <taxon>Ciliophora</taxon>
        <taxon>Intramacronucleata</taxon>
        <taxon>Oligohymenophorea</taxon>
        <taxon>Peniculida</taxon>
        <taxon>Parameciidae</taxon>
        <taxon>Paramecium</taxon>
    </lineage>
</organism>
<evidence type="ECO:0000256" key="1">
    <source>
        <dbReference type="SAM" id="MobiDB-lite"/>
    </source>
</evidence>
<gene>
    <name evidence="2" type="ORF">POCTA_138.1.T0290292</name>
</gene>
<proteinExistence type="predicted"/>
<dbReference type="OrthoDB" id="10282695at2759"/>
<dbReference type="EMBL" id="CAJJDP010000029">
    <property type="protein sequence ID" value="CAD8154669.1"/>
    <property type="molecule type" value="Genomic_DNA"/>
</dbReference>
<dbReference type="Proteomes" id="UP000683925">
    <property type="component" value="Unassembled WGS sequence"/>
</dbReference>
<accession>A0A8S1TUI6</accession>
<protein>
    <submittedName>
        <fullName evidence="2">Uncharacterized protein</fullName>
    </submittedName>
</protein>
<comment type="caution">
    <text evidence="2">The sequence shown here is derived from an EMBL/GenBank/DDBJ whole genome shotgun (WGS) entry which is preliminary data.</text>
</comment>